<dbReference type="EMBL" id="CM056813">
    <property type="protein sequence ID" value="KAJ8638909.1"/>
    <property type="molecule type" value="Genomic_DNA"/>
</dbReference>
<reference evidence="1 2" key="1">
    <citation type="journal article" date="2022" name="Hortic Res">
        <title>A haplotype resolved chromosomal level avocado genome allows analysis of novel avocado genes.</title>
        <authorList>
            <person name="Nath O."/>
            <person name="Fletcher S.J."/>
            <person name="Hayward A."/>
            <person name="Shaw L.M."/>
            <person name="Masouleh A.K."/>
            <person name="Furtado A."/>
            <person name="Henry R.J."/>
            <person name="Mitter N."/>
        </authorList>
    </citation>
    <scope>NUCLEOTIDE SEQUENCE [LARGE SCALE GENOMIC DNA]</scope>
    <source>
        <strain evidence="2">cv. Hass</strain>
    </source>
</reference>
<organism evidence="1 2">
    <name type="scientific">Persea americana</name>
    <name type="common">Avocado</name>
    <dbReference type="NCBI Taxonomy" id="3435"/>
    <lineage>
        <taxon>Eukaryota</taxon>
        <taxon>Viridiplantae</taxon>
        <taxon>Streptophyta</taxon>
        <taxon>Embryophyta</taxon>
        <taxon>Tracheophyta</taxon>
        <taxon>Spermatophyta</taxon>
        <taxon>Magnoliopsida</taxon>
        <taxon>Magnoliidae</taxon>
        <taxon>Laurales</taxon>
        <taxon>Lauraceae</taxon>
        <taxon>Persea</taxon>
    </lineage>
</organism>
<dbReference type="Proteomes" id="UP001234297">
    <property type="component" value="Chromosome 5"/>
</dbReference>
<comment type="caution">
    <text evidence="1">The sequence shown here is derived from an EMBL/GenBank/DDBJ whole genome shotgun (WGS) entry which is preliminary data.</text>
</comment>
<accession>A0ACC2M0T2</accession>
<evidence type="ECO:0000313" key="1">
    <source>
        <dbReference type="EMBL" id="KAJ8638909.1"/>
    </source>
</evidence>
<gene>
    <name evidence="1" type="ORF">MRB53_015603</name>
</gene>
<proteinExistence type="predicted"/>
<protein>
    <submittedName>
        <fullName evidence="1">Uncharacterized protein</fullName>
    </submittedName>
</protein>
<evidence type="ECO:0000313" key="2">
    <source>
        <dbReference type="Proteomes" id="UP001234297"/>
    </source>
</evidence>
<sequence>MAKSNRSTRPKIIEPASITRPGKSNRFSSLSNLEGASTASVEELEATTTLILDYSDADDDRLATGASSDIGDMGRRKKKKWVMSSKIGSSSDGSIEEEKEVVSDMAITEARKFLRQKLKYKGVCELFSGVHDSGYAVSGKELVFLLECNLSLKRWCWAINEEGLALLEFRMRVDSDPFGALEDWNFNDGDPCQWTGVGCMDGEVHDLDLSDFSLGGMLAPEIGKLSNLRSL</sequence>
<keyword evidence="2" id="KW-1185">Reference proteome</keyword>
<name>A0ACC2M0T2_PERAE</name>